<dbReference type="SUPFAM" id="SSF81324">
    <property type="entry name" value="Voltage-gated potassium channels"/>
    <property type="match status" value="2"/>
</dbReference>
<feature type="compositionally biased region" description="Basic and acidic residues" evidence="13">
    <location>
        <begin position="467"/>
        <end position="483"/>
    </location>
</feature>
<dbReference type="InterPro" id="IPR003280">
    <property type="entry name" value="2pore_dom_K_chnl"/>
</dbReference>
<feature type="transmembrane region" description="Helical" evidence="14">
    <location>
        <begin position="203"/>
        <end position="224"/>
    </location>
</feature>
<dbReference type="GO" id="GO:0005886">
    <property type="term" value="C:plasma membrane"/>
    <property type="evidence" value="ECO:0007669"/>
    <property type="project" value="TreeGrafter"/>
</dbReference>
<protein>
    <recommendedName>
        <fullName evidence="15">Potassium channel domain-containing protein</fullName>
    </recommendedName>
</protein>
<comment type="caution">
    <text evidence="16">The sequence shown here is derived from an EMBL/GenBank/DDBJ whole genome shotgun (WGS) entry which is preliminary data.</text>
</comment>
<dbReference type="PRINTS" id="PR01333">
    <property type="entry name" value="2POREKCHANEL"/>
</dbReference>
<evidence type="ECO:0000256" key="4">
    <source>
        <dbReference type="ARBA" id="ARBA00022538"/>
    </source>
</evidence>
<dbReference type="PANTHER" id="PTHR11003:SF345">
    <property type="entry name" value="TWIK FAMILY OF POTASSIUM CHANNELS PROTEIN 18"/>
    <property type="match status" value="1"/>
</dbReference>
<keyword evidence="5 12" id="KW-0812">Transmembrane</keyword>
<evidence type="ECO:0000256" key="2">
    <source>
        <dbReference type="ARBA" id="ARBA00006666"/>
    </source>
</evidence>
<evidence type="ECO:0000313" key="17">
    <source>
        <dbReference type="Proteomes" id="UP001163046"/>
    </source>
</evidence>
<evidence type="ECO:0000256" key="6">
    <source>
        <dbReference type="ARBA" id="ARBA00022826"/>
    </source>
</evidence>
<evidence type="ECO:0000256" key="5">
    <source>
        <dbReference type="ARBA" id="ARBA00022692"/>
    </source>
</evidence>
<organism evidence="16 17">
    <name type="scientific">Desmophyllum pertusum</name>
    <dbReference type="NCBI Taxonomy" id="174260"/>
    <lineage>
        <taxon>Eukaryota</taxon>
        <taxon>Metazoa</taxon>
        <taxon>Cnidaria</taxon>
        <taxon>Anthozoa</taxon>
        <taxon>Hexacorallia</taxon>
        <taxon>Scleractinia</taxon>
        <taxon>Caryophylliina</taxon>
        <taxon>Caryophylliidae</taxon>
        <taxon>Desmophyllum</taxon>
    </lineage>
</organism>
<proteinExistence type="inferred from homology"/>
<feature type="transmembrane region" description="Helical" evidence="14">
    <location>
        <begin position="119"/>
        <end position="139"/>
    </location>
</feature>
<name>A0A9W9ZG79_9CNID</name>
<evidence type="ECO:0000256" key="14">
    <source>
        <dbReference type="SAM" id="Phobius"/>
    </source>
</evidence>
<gene>
    <name evidence="16" type="ORF">OS493_004749</name>
</gene>
<dbReference type="EMBL" id="MU826351">
    <property type="protein sequence ID" value="KAJ7381151.1"/>
    <property type="molecule type" value="Genomic_DNA"/>
</dbReference>
<accession>A0A9W9ZG79</accession>
<keyword evidence="7" id="KW-0630">Potassium</keyword>
<evidence type="ECO:0000256" key="10">
    <source>
        <dbReference type="ARBA" id="ARBA00023136"/>
    </source>
</evidence>
<dbReference type="GO" id="GO:0015271">
    <property type="term" value="F:outward rectifier potassium channel activity"/>
    <property type="evidence" value="ECO:0007669"/>
    <property type="project" value="TreeGrafter"/>
</dbReference>
<evidence type="ECO:0000313" key="16">
    <source>
        <dbReference type="EMBL" id="KAJ7381151.1"/>
    </source>
</evidence>
<evidence type="ECO:0000256" key="1">
    <source>
        <dbReference type="ARBA" id="ARBA00004141"/>
    </source>
</evidence>
<keyword evidence="6" id="KW-0631">Potassium channel</keyword>
<dbReference type="Pfam" id="PF07885">
    <property type="entry name" value="Ion_trans_2"/>
    <property type="match status" value="2"/>
</dbReference>
<evidence type="ECO:0000256" key="7">
    <source>
        <dbReference type="ARBA" id="ARBA00022958"/>
    </source>
</evidence>
<reference evidence="16" key="1">
    <citation type="submission" date="2023-01" db="EMBL/GenBank/DDBJ databases">
        <title>Genome assembly of the deep-sea coral Lophelia pertusa.</title>
        <authorList>
            <person name="Herrera S."/>
            <person name="Cordes E."/>
        </authorList>
    </citation>
    <scope>NUCLEOTIDE SEQUENCE</scope>
    <source>
        <strain evidence="16">USNM1676648</strain>
        <tissue evidence="16">Polyp</tissue>
    </source>
</reference>
<dbReference type="PANTHER" id="PTHR11003">
    <property type="entry name" value="POTASSIUM CHANNEL, SUBFAMILY K"/>
    <property type="match status" value="1"/>
</dbReference>
<feature type="domain" description="Potassium channel" evidence="15">
    <location>
        <begin position="181"/>
        <end position="264"/>
    </location>
</feature>
<feature type="compositionally biased region" description="Basic and acidic residues" evidence="13">
    <location>
        <begin position="389"/>
        <end position="401"/>
    </location>
</feature>
<sequence length="554" mass="61882">MALSPNTKTMIIMIVLFLVYLLVGAAIFQAIELHNEEKQRAEFQFEAYLKNNFTDKYKISDVDMADFLQKLKKALELGFDLQTGGYPSKFQWHFMNAFFFAGNVVTTIGYGHLVPTSFWGRFFCIFYALVGIPLTGLTLRSIGSRISAAISTIVKGFERKVYNRETDKLEIKTAAIAFILLIIIVIFPAFGFQALEEWSYFESVYFCFVTLTTIGFGDFVPVSLKKNFTEDEATPVVLEFLNLIYMVVGLAVMSGVIVSISGVIEEKTKLIKFPVENLNVISLNSNSKALRKLGVNDGGAVRSRVPPRKVNASIVQRGLDNPASNAVDRSHDQSADNSEFHGPTPILHLNKSSTMHHDETAESEASPRNSTKPKLMFNNKVIPVGTEGVLHEHEEKDEKRKNSTLSSFENRSDSRDDIERELAPDNESLRRNTLTEKRGSKNELVVQVQITPVPTPRSSPVPSPALTEHDESSPNPREEPTLEVEEHKIAFTNNYKPTNGEHVPSDNDLPPVEVFDKSSAILNGFVGQAKLGTGNHLEKETLEMNETAHQPINR</sequence>
<keyword evidence="8 14" id="KW-1133">Transmembrane helix</keyword>
<evidence type="ECO:0000256" key="12">
    <source>
        <dbReference type="RuleBase" id="RU003857"/>
    </source>
</evidence>
<feature type="transmembrane region" description="Helical" evidence="14">
    <location>
        <begin position="169"/>
        <end position="191"/>
    </location>
</feature>
<keyword evidence="4" id="KW-0633">Potassium transport</keyword>
<feature type="transmembrane region" description="Helical" evidence="14">
    <location>
        <begin position="236"/>
        <end position="264"/>
    </location>
</feature>
<dbReference type="GO" id="GO:0022841">
    <property type="term" value="F:potassium ion leak channel activity"/>
    <property type="evidence" value="ECO:0007669"/>
    <property type="project" value="TreeGrafter"/>
</dbReference>
<dbReference type="AlphaFoldDB" id="A0A9W9ZG79"/>
<evidence type="ECO:0000256" key="3">
    <source>
        <dbReference type="ARBA" id="ARBA00022448"/>
    </source>
</evidence>
<dbReference type="GO" id="GO:0030322">
    <property type="term" value="P:stabilization of membrane potential"/>
    <property type="evidence" value="ECO:0007669"/>
    <property type="project" value="TreeGrafter"/>
</dbReference>
<keyword evidence="3 12" id="KW-0813">Transport</keyword>
<feature type="compositionally biased region" description="Pro residues" evidence="13">
    <location>
        <begin position="453"/>
        <end position="463"/>
    </location>
</feature>
<evidence type="ECO:0000259" key="15">
    <source>
        <dbReference type="Pfam" id="PF07885"/>
    </source>
</evidence>
<comment type="similarity">
    <text evidence="2 12">Belongs to the two pore domain potassium channel (TC 1.A.1.8) family.</text>
</comment>
<dbReference type="OrthoDB" id="415460at2759"/>
<feature type="region of interest" description="Disordered" evidence="13">
    <location>
        <begin position="314"/>
        <end position="483"/>
    </location>
</feature>
<evidence type="ECO:0000256" key="11">
    <source>
        <dbReference type="ARBA" id="ARBA00023303"/>
    </source>
</evidence>
<comment type="subcellular location">
    <subcellularLocation>
        <location evidence="1">Membrane</location>
        <topology evidence="1">Multi-pass membrane protein</topology>
    </subcellularLocation>
</comment>
<feature type="transmembrane region" description="Helical" evidence="14">
    <location>
        <begin position="12"/>
        <end position="31"/>
    </location>
</feature>
<dbReference type="Proteomes" id="UP001163046">
    <property type="component" value="Unassembled WGS sequence"/>
</dbReference>
<feature type="compositionally biased region" description="Basic and acidic residues" evidence="13">
    <location>
        <begin position="410"/>
        <end position="441"/>
    </location>
</feature>
<evidence type="ECO:0000256" key="8">
    <source>
        <dbReference type="ARBA" id="ARBA00022989"/>
    </source>
</evidence>
<keyword evidence="9 12" id="KW-0406">Ion transport</keyword>
<feature type="transmembrane region" description="Helical" evidence="14">
    <location>
        <begin position="94"/>
        <end position="113"/>
    </location>
</feature>
<dbReference type="InterPro" id="IPR013099">
    <property type="entry name" value="K_chnl_dom"/>
</dbReference>
<evidence type="ECO:0000256" key="13">
    <source>
        <dbReference type="SAM" id="MobiDB-lite"/>
    </source>
</evidence>
<dbReference type="PRINTS" id="PR01095">
    <property type="entry name" value="TASKCHANNEL"/>
</dbReference>
<dbReference type="Gene3D" id="1.10.287.70">
    <property type="match status" value="1"/>
</dbReference>
<keyword evidence="17" id="KW-1185">Reference proteome</keyword>
<dbReference type="InterPro" id="IPR003092">
    <property type="entry name" value="2pore_dom_K_chnl_TASK"/>
</dbReference>
<keyword evidence="10 14" id="KW-0472">Membrane</keyword>
<evidence type="ECO:0000256" key="9">
    <source>
        <dbReference type="ARBA" id="ARBA00023065"/>
    </source>
</evidence>
<feature type="domain" description="Potassium channel" evidence="15">
    <location>
        <begin position="87"/>
        <end position="146"/>
    </location>
</feature>
<keyword evidence="11 12" id="KW-0407">Ion channel</keyword>